<evidence type="ECO:0000313" key="11">
    <source>
        <dbReference type="EMBL" id="APD73022.1"/>
    </source>
</evidence>
<keyword evidence="8" id="KW-0732">Signal</keyword>
<evidence type="ECO:0000256" key="6">
    <source>
        <dbReference type="ARBA" id="ARBA00023180"/>
    </source>
</evidence>
<feature type="chain" id="PRO_5009615363" evidence="8">
    <location>
        <begin position="25"/>
        <end position="516"/>
    </location>
</feature>
<keyword evidence="6" id="KW-0325">Glycoprotein</keyword>
<comment type="subcellular location">
    <subcellularLocation>
        <location evidence="2">Cell membrane</location>
        <topology evidence="2">Lipid-anchor</topology>
        <topology evidence="2">GPI-anchor</topology>
    </subcellularLocation>
</comment>
<evidence type="ECO:0000256" key="3">
    <source>
        <dbReference type="ARBA" id="ARBA00022475"/>
    </source>
</evidence>
<reference evidence="11" key="1">
    <citation type="submission" date="2016-08" db="EMBL/GenBank/DDBJ databases">
        <title>VSG repertoire of Trypanosoma brucei EATRO 1125.</title>
        <authorList>
            <person name="Cross G.A."/>
        </authorList>
    </citation>
    <scope>NUCLEOTIDE SEQUENCE</scope>
    <source>
        <strain evidence="11">EATRO 1125</strain>
    </source>
</reference>
<dbReference type="Gene3D" id="3.90.150.10">
    <property type="entry name" value="Variant Surface Glycoprotein, subunit A domain 1"/>
    <property type="match status" value="1"/>
</dbReference>
<comment type="function">
    <text evidence="1">VSG forms a coat on the surface of the parasite. The trypanosome evades the immune response of the host by expressing a series of antigenically distinct VSGs from an estimated 1000 VSG genes.</text>
</comment>
<evidence type="ECO:0000256" key="4">
    <source>
        <dbReference type="ARBA" id="ARBA00022622"/>
    </source>
</evidence>
<evidence type="ECO:0000256" key="7">
    <source>
        <dbReference type="ARBA" id="ARBA00023288"/>
    </source>
</evidence>
<dbReference type="GO" id="GO:0098552">
    <property type="term" value="C:side of membrane"/>
    <property type="evidence" value="ECO:0007669"/>
    <property type="project" value="UniProtKB-KW"/>
</dbReference>
<dbReference type="InterPro" id="IPR019609">
    <property type="entry name" value="Variant_surf_glycoprt_trypan_C"/>
</dbReference>
<sequence>MRLTRSGLKAAALGILVVNQLAEARTAKHAALAASFTELCGLADKLKKSHNYAAGKLSRGHTEIAALKRIYQRLSVYSLMDSGTVHARLAKAVAASAERLIESKSADIASLTAKALTATARAGLVAGATTEFIGILDQATTSNPAGGGCIITADSGNNAGTWTGRAASTPGCDDTKIEEIESLSAPAGLSINFKSVTSKTDAGATNHAQAGCMLPGDANTAGDTPGSKAYASNKIYYAAGAITVDDNPDVKVTGMGNLRSDTTQARWSEAKQALNALDSPSFGDASAAASSLYNYLTTDNDFLVAALLIIANETAKPQSIKTENQKYKKITDIVGVDSTKFTNPYLHNIGETTLVKDTNCGINVKDNKLKNLDGERDRYSKLLLYYTSQPQAEADASACQPESVPSKDDSTNQKMYEQFHNKAKDCPEKTCTYDKKTNKCNPKTPVKAEGRERERETKATDKCAAATTPEECGKVTGTKPESKNAVCRWIEGKCQDSSFLTNKKLALSMATLFCVK</sequence>
<dbReference type="InterPro" id="IPR001812">
    <property type="entry name" value="Trypano_VSG_A_N_dom"/>
</dbReference>
<dbReference type="SUPFAM" id="SSF58087">
    <property type="entry name" value="Variant surface glycoprotein (N-terminal domain)"/>
    <property type="match status" value="1"/>
</dbReference>
<protein>
    <submittedName>
        <fullName evidence="11">Variant surface glycoprotein 1125.175</fullName>
    </submittedName>
</protein>
<feature type="signal peptide" evidence="8">
    <location>
        <begin position="1"/>
        <end position="24"/>
    </location>
</feature>
<dbReference type="GO" id="GO:0042783">
    <property type="term" value="P:symbiont-mediated evasion of host immune response"/>
    <property type="evidence" value="ECO:0007669"/>
    <property type="project" value="InterPro"/>
</dbReference>
<evidence type="ECO:0000256" key="8">
    <source>
        <dbReference type="SAM" id="SignalP"/>
    </source>
</evidence>
<keyword evidence="5" id="KW-0472">Membrane</keyword>
<dbReference type="Pfam" id="PF00913">
    <property type="entry name" value="Trypan_glycop"/>
    <property type="match status" value="1"/>
</dbReference>
<keyword evidence="3" id="KW-1003">Cell membrane</keyword>
<dbReference type="Gene3D" id="1.10.470.10">
    <property type="entry name" value="Variant Surface Glycoprotein, subunit A, domain 2"/>
    <property type="match status" value="1"/>
</dbReference>
<dbReference type="VEuPathDB" id="TriTrypDB:Tb427_000328000"/>
<evidence type="ECO:0000256" key="2">
    <source>
        <dbReference type="ARBA" id="ARBA00004609"/>
    </source>
</evidence>
<dbReference type="GO" id="GO:0005886">
    <property type="term" value="C:plasma membrane"/>
    <property type="evidence" value="ECO:0007669"/>
    <property type="project" value="UniProtKB-SubCell"/>
</dbReference>
<keyword evidence="4" id="KW-0336">GPI-anchor</keyword>
<feature type="domain" description="Trypanosome variant surface glycoprotein A-type N-terminal" evidence="9">
    <location>
        <begin position="16"/>
        <end position="387"/>
    </location>
</feature>
<organism evidence="11">
    <name type="scientific">Trypanosoma brucei</name>
    <dbReference type="NCBI Taxonomy" id="5691"/>
    <lineage>
        <taxon>Eukaryota</taxon>
        <taxon>Discoba</taxon>
        <taxon>Euglenozoa</taxon>
        <taxon>Kinetoplastea</taxon>
        <taxon>Metakinetoplastina</taxon>
        <taxon>Trypanosomatida</taxon>
        <taxon>Trypanosomatidae</taxon>
        <taxon>Trypanosoma</taxon>
    </lineage>
</organism>
<evidence type="ECO:0000256" key="1">
    <source>
        <dbReference type="ARBA" id="ARBA00002523"/>
    </source>
</evidence>
<dbReference type="VEuPathDB" id="TriTrypDB:Tb927.9.16500"/>
<proteinExistence type="predicted"/>
<evidence type="ECO:0000259" key="10">
    <source>
        <dbReference type="Pfam" id="PF10659"/>
    </source>
</evidence>
<evidence type="ECO:0000259" key="9">
    <source>
        <dbReference type="Pfam" id="PF00913"/>
    </source>
</evidence>
<dbReference type="Pfam" id="PF10659">
    <property type="entry name" value="Trypan_glycop_C"/>
    <property type="match status" value="1"/>
</dbReference>
<keyword evidence="7" id="KW-0449">Lipoprotein</keyword>
<accession>A0A1J0R599</accession>
<dbReference type="VEuPathDB" id="TriTrypDB:Tb1125.11.17140"/>
<evidence type="ECO:0000256" key="5">
    <source>
        <dbReference type="ARBA" id="ARBA00023136"/>
    </source>
</evidence>
<feature type="domain" description="Trypanosome variant surface glycoprotein C-terminal" evidence="10">
    <location>
        <begin position="420"/>
        <end position="513"/>
    </location>
</feature>
<dbReference type="EMBL" id="KX699066">
    <property type="protein sequence ID" value="APD73022.1"/>
    <property type="molecule type" value="Genomic_DNA"/>
</dbReference>
<name>A0A1J0R599_9TRYP</name>
<dbReference type="AlphaFoldDB" id="A0A1J0R599"/>